<dbReference type="Proteomes" id="UP001438707">
    <property type="component" value="Unassembled WGS sequence"/>
</dbReference>
<reference evidence="1 2" key="1">
    <citation type="journal article" date="2024" name="Nat. Commun.">
        <title>Phylogenomics reveals the evolutionary origins of lichenization in chlorophyte algae.</title>
        <authorList>
            <person name="Puginier C."/>
            <person name="Libourel C."/>
            <person name="Otte J."/>
            <person name="Skaloud P."/>
            <person name="Haon M."/>
            <person name="Grisel S."/>
            <person name="Petersen M."/>
            <person name="Berrin J.G."/>
            <person name="Delaux P.M."/>
            <person name="Dal Grande F."/>
            <person name="Keller J."/>
        </authorList>
    </citation>
    <scope>NUCLEOTIDE SEQUENCE [LARGE SCALE GENOMIC DNA]</scope>
    <source>
        <strain evidence="1 2">SAG 2145</strain>
    </source>
</reference>
<evidence type="ECO:0000313" key="2">
    <source>
        <dbReference type="Proteomes" id="UP001438707"/>
    </source>
</evidence>
<gene>
    <name evidence="1" type="ORF">WJX74_002194</name>
</gene>
<dbReference type="AlphaFoldDB" id="A0AAW1SF05"/>
<accession>A0AAW1SF05</accession>
<sequence length="109" mass="12162">MALHMRWMQVDSWKELRSAAIIRMSLLVAQGLLVAQAGTWPFSLTAFMKVYVGCKFRLHSSICGHSSATVWSVGRNASIPNLVLSNDDNEYSHPWTEVLGVVKRCIGIN</sequence>
<organism evidence="1 2">
    <name type="scientific">Apatococcus lobatus</name>
    <dbReference type="NCBI Taxonomy" id="904363"/>
    <lineage>
        <taxon>Eukaryota</taxon>
        <taxon>Viridiplantae</taxon>
        <taxon>Chlorophyta</taxon>
        <taxon>core chlorophytes</taxon>
        <taxon>Trebouxiophyceae</taxon>
        <taxon>Chlorellales</taxon>
        <taxon>Chlorellaceae</taxon>
        <taxon>Apatococcus</taxon>
    </lineage>
</organism>
<protein>
    <submittedName>
        <fullName evidence="1">Uncharacterized protein</fullName>
    </submittedName>
</protein>
<proteinExistence type="predicted"/>
<dbReference type="EMBL" id="JALJOS010000001">
    <property type="protein sequence ID" value="KAK9844417.1"/>
    <property type="molecule type" value="Genomic_DNA"/>
</dbReference>
<name>A0AAW1SF05_9CHLO</name>
<comment type="caution">
    <text evidence="1">The sequence shown here is derived from an EMBL/GenBank/DDBJ whole genome shotgun (WGS) entry which is preliminary data.</text>
</comment>
<evidence type="ECO:0000313" key="1">
    <source>
        <dbReference type="EMBL" id="KAK9844417.1"/>
    </source>
</evidence>
<keyword evidence="2" id="KW-1185">Reference proteome</keyword>